<dbReference type="Proteomes" id="UP000650833">
    <property type="component" value="Unassembled WGS sequence"/>
</dbReference>
<protein>
    <recommendedName>
        <fullName evidence="5">RING/U-box superfamily protein</fullName>
    </recommendedName>
</protein>
<keyword evidence="2" id="KW-0472">Membrane</keyword>
<dbReference type="PANTHER" id="PTHR46225:SF19">
    <property type="entry name" value="RING-TYPE DOMAIN-CONTAINING PROTEIN"/>
    <property type="match status" value="1"/>
</dbReference>
<accession>A0A8H7QEH8</accession>
<gene>
    <name evidence="3" type="ORF">INT46_010199</name>
</gene>
<dbReference type="AlphaFoldDB" id="A0A8H7QEH8"/>
<evidence type="ECO:0008006" key="5">
    <source>
        <dbReference type="Google" id="ProtNLM"/>
    </source>
</evidence>
<dbReference type="OrthoDB" id="8062037at2759"/>
<feature type="transmembrane region" description="Helical" evidence="2">
    <location>
        <begin position="112"/>
        <end position="133"/>
    </location>
</feature>
<dbReference type="PANTHER" id="PTHR46225">
    <property type="entry name" value="C3H4 TYPE ZINC FINGER PROTEIN"/>
    <property type="match status" value="1"/>
</dbReference>
<keyword evidence="4" id="KW-1185">Reference proteome</keyword>
<sequence>MPSSTSLNHRHQPSNLSFSSASSSSSSTRPALPQILSNSASNAVNFTRSTAPTSRRVRSHWFTHFVLNWRRSSRQSKLLLGCSMTLVGMQIIASVAVLLFSWEMYCDKPLRVFVTVYILRLVLTAPITIYLHLAPRRRPTSTIVSPRSSARAELSEAYAMSERNRPVSFPPPILPTSTNRNHYPAFLTPTQQIPQPTTQQLQPELLDDNLLKAWIDRAKSALDLFAVLWFIIGNYMIFSSSTCSDTAQPLYYLSLGLIVYGYLILSVPVFLCTSVIFCLPCVLVGMRLLHVDDGVYMGGATSEEIAMIPVYQFKSIIGSIETSNQIKLVNPTATAITSDTYTTTTTTTTTTITTTTTTTTTPTTTTATPTLNDTQITIDLSKSDHHHQQHQKQKPGLFDKLWLYLGLINPPSEIEPEHDILEIPDVQDQVCAICLSTYEDGDILCRLW</sequence>
<feature type="region of interest" description="Disordered" evidence="1">
    <location>
        <begin position="1"/>
        <end position="31"/>
    </location>
</feature>
<reference evidence="3" key="1">
    <citation type="submission" date="2020-12" db="EMBL/GenBank/DDBJ databases">
        <title>Metabolic potential, ecology and presence of endohyphal bacteria is reflected in genomic diversity of Mucoromycotina.</title>
        <authorList>
            <person name="Muszewska A."/>
            <person name="Okrasinska A."/>
            <person name="Steczkiewicz K."/>
            <person name="Drgas O."/>
            <person name="Orlowska M."/>
            <person name="Perlinska-Lenart U."/>
            <person name="Aleksandrzak-Piekarczyk T."/>
            <person name="Szatraj K."/>
            <person name="Zielenkiewicz U."/>
            <person name="Pilsyk S."/>
            <person name="Malc E."/>
            <person name="Mieczkowski P."/>
            <person name="Kruszewska J.S."/>
            <person name="Biernat P."/>
            <person name="Pawlowska J."/>
        </authorList>
    </citation>
    <scope>NUCLEOTIDE SEQUENCE</scope>
    <source>
        <strain evidence="3">CBS 226.32</strain>
    </source>
</reference>
<evidence type="ECO:0000256" key="1">
    <source>
        <dbReference type="SAM" id="MobiDB-lite"/>
    </source>
</evidence>
<feature type="transmembrane region" description="Helical" evidence="2">
    <location>
        <begin position="250"/>
        <end position="279"/>
    </location>
</feature>
<feature type="compositionally biased region" description="Low complexity" evidence="1">
    <location>
        <begin position="14"/>
        <end position="27"/>
    </location>
</feature>
<feature type="transmembrane region" description="Helical" evidence="2">
    <location>
        <begin position="221"/>
        <end position="238"/>
    </location>
</feature>
<feature type="transmembrane region" description="Helical" evidence="2">
    <location>
        <begin position="78"/>
        <end position="100"/>
    </location>
</feature>
<organism evidence="3 4">
    <name type="scientific">Mucor plumbeus</name>
    <dbReference type="NCBI Taxonomy" id="97098"/>
    <lineage>
        <taxon>Eukaryota</taxon>
        <taxon>Fungi</taxon>
        <taxon>Fungi incertae sedis</taxon>
        <taxon>Mucoromycota</taxon>
        <taxon>Mucoromycotina</taxon>
        <taxon>Mucoromycetes</taxon>
        <taxon>Mucorales</taxon>
        <taxon>Mucorineae</taxon>
        <taxon>Mucoraceae</taxon>
        <taxon>Mucor</taxon>
    </lineage>
</organism>
<evidence type="ECO:0000313" key="4">
    <source>
        <dbReference type="Proteomes" id="UP000650833"/>
    </source>
</evidence>
<keyword evidence="2" id="KW-0812">Transmembrane</keyword>
<evidence type="ECO:0000313" key="3">
    <source>
        <dbReference type="EMBL" id="KAG2191013.1"/>
    </source>
</evidence>
<proteinExistence type="predicted"/>
<comment type="caution">
    <text evidence="3">The sequence shown here is derived from an EMBL/GenBank/DDBJ whole genome shotgun (WGS) entry which is preliminary data.</text>
</comment>
<name>A0A8H7QEH8_9FUNG</name>
<evidence type="ECO:0000256" key="2">
    <source>
        <dbReference type="SAM" id="Phobius"/>
    </source>
</evidence>
<dbReference type="EMBL" id="JAEPRC010000878">
    <property type="protein sequence ID" value="KAG2191013.1"/>
    <property type="molecule type" value="Genomic_DNA"/>
</dbReference>
<keyword evidence="2" id="KW-1133">Transmembrane helix</keyword>